<sequence>MQFPTLAGIIFLAASGVAAQQLNITLWNLPNYQAGEGVTAAGNLVNVNIGEDSYLGTVNANLVDSAKIPAGYVCLFFGGYGDRKCIEGEDEFQCVEGDTPVLNLSNTFECIRCFGPGAACPK</sequence>
<dbReference type="OrthoDB" id="5312328at2759"/>
<protein>
    <submittedName>
        <fullName evidence="2">Uncharacterized protein</fullName>
    </submittedName>
</protein>
<organism evidence="2 3">
    <name type="scientific">Choiromyces venosus 120613-1</name>
    <dbReference type="NCBI Taxonomy" id="1336337"/>
    <lineage>
        <taxon>Eukaryota</taxon>
        <taxon>Fungi</taxon>
        <taxon>Dikarya</taxon>
        <taxon>Ascomycota</taxon>
        <taxon>Pezizomycotina</taxon>
        <taxon>Pezizomycetes</taxon>
        <taxon>Pezizales</taxon>
        <taxon>Tuberaceae</taxon>
        <taxon>Choiromyces</taxon>
    </lineage>
</organism>
<feature type="signal peptide" evidence="1">
    <location>
        <begin position="1"/>
        <end position="19"/>
    </location>
</feature>
<keyword evidence="1" id="KW-0732">Signal</keyword>
<evidence type="ECO:0000313" key="3">
    <source>
        <dbReference type="Proteomes" id="UP000276215"/>
    </source>
</evidence>
<name>A0A3N4JD94_9PEZI</name>
<reference evidence="2 3" key="1">
    <citation type="journal article" date="2018" name="Nat. Ecol. Evol.">
        <title>Pezizomycetes genomes reveal the molecular basis of ectomycorrhizal truffle lifestyle.</title>
        <authorList>
            <person name="Murat C."/>
            <person name="Payen T."/>
            <person name="Noel B."/>
            <person name="Kuo A."/>
            <person name="Morin E."/>
            <person name="Chen J."/>
            <person name="Kohler A."/>
            <person name="Krizsan K."/>
            <person name="Balestrini R."/>
            <person name="Da Silva C."/>
            <person name="Montanini B."/>
            <person name="Hainaut M."/>
            <person name="Levati E."/>
            <person name="Barry K.W."/>
            <person name="Belfiori B."/>
            <person name="Cichocki N."/>
            <person name="Clum A."/>
            <person name="Dockter R.B."/>
            <person name="Fauchery L."/>
            <person name="Guy J."/>
            <person name="Iotti M."/>
            <person name="Le Tacon F."/>
            <person name="Lindquist E.A."/>
            <person name="Lipzen A."/>
            <person name="Malagnac F."/>
            <person name="Mello A."/>
            <person name="Molinier V."/>
            <person name="Miyauchi S."/>
            <person name="Poulain J."/>
            <person name="Riccioni C."/>
            <person name="Rubini A."/>
            <person name="Sitrit Y."/>
            <person name="Splivallo R."/>
            <person name="Traeger S."/>
            <person name="Wang M."/>
            <person name="Zifcakova L."/>
            <person name="Wipf D."/>
            <person name="Zambonelli A."/>
            <person name="Paolocci F."/>
            <person name="Nowrousian M."/>
            <person name="Ottonello S."/>
            <person name="Baldrian P."/>
            <person name="Spatafora J.W."/>
            <person name="Henrissat B."/>
            <person name="Nagy L.G."/>
            <person name="Aury J.M."/>
            <person name="Wincker P."/>
            <person name="Grigoriev I.V."/>
            <person name="Bonfante P."/>
            <person name="Martin F.M."/>
        </authorList>
    </citation>
    <scope>NUCLEOTIDE SEQUENCE [LARGE SCALE GENOMIC DNA]</scope>
    <source>
        <strain evidence="2 3">120613-1</strain>
    </source>
</reference>
<dbReference type="AlphaFoldDB" id="A0A3N4JD94"/>
<accession>A0A3N4JD94</accession>
<feature type="chain" id="PRO_5018120213" evidence="1">
    <location>
        <begin position="20"/>
        <end position="122"/>
    </location>
</feature>
<evidence type="ECO:0000313" key="2">
    <source>
        <dbReference type="EMBL" id="RPA94410.1"/>
    </source>
</evidence>
<gene>
    <name evidence="2" type="ORF">L873DRAFT_1814412</name>
</gene>
<dbReference type="Proteomes" id="UP000276215">
    <property type="component" value="Unassembled WGS sequence"/>
</dbReference>
<dbReference type="EMBL" id="ML120437">
    <property type="protein sequence ID" value="RPA94410.1"/>
    <property type="molecule type" value="Genomic_DNA"/>
</dbReference>
<evidence type="ECO:0000256" key="1">
    <source>
        <dbReference type="SAM" id="SignalP"/>
    </source>
</evidence>
<proteinExistence type="predicted"/>
<keyword evidence="3" id="KW-1185">Reference proteome</keyword>